<accession>A0A9E6Y8X3</accession>
<dbReference type="InterPro" id="IPR017871">
    <property type="entry name" value="ABC_transporter-like_CS"/>
</dbReference>
<feature type="domain" description="ABC transporter" evidence="7">
    <location>
        <begin position="3"/>
        <end position="221"/>
    </location>
</feature>
<dbReference type="GO" id="GO:0005524">
    <property type="term" value="F:ATP binding"/>
    <property type="evidence" value="ECO:0007669"/>
    <property type="project" value="UniProtKB-KW"/>
</dbReference>
<dbReference type="InterPro" id="IPR003439">
    <property type="entry name" value="ABC_transporter-like_ATP-bd"/>
</dbReference>
<dbReference type="PANTHER" id="PTHR42711:SF5">
    <property type="entry name" value="ABC TRANSPORTER ATP-BINDING PROTEIN NATA"/>
    <property type="match status" value="1"/>
</dbReference>
<dbReference type="SUPFAM" id="SSF52540">
    <property type="entry name" value="P-loop containing nucleoside triphosphate hydrolases"/>
    <property type="match status" value="1"/>
</dbReference>
<dbReference type="KEGG" id="sbae:DSM104329_05743"/>
<keyword evidence="3" id="KW-0813">Transport</keyword>
<proteinExistence type="inferred from homology"/>
<evidence type="ECO:0000256" key="6">
    <source>
        <dbReference type="ARBA" id="ARBA00023251"/>
    </source>
</evidence>
<dbReference type="EC" id="3.6.3.-" evidence="8"/>
<name>A0A9E6Y8X3_9ACTN</name>
<sequence length="233" mass="25614">MITEARGVTKRFGARVALRDVSFGVEPGEKLAVIGPNGAGKTTLLSILAGILRPDEGEISRPAREIGWVPQQPAVYKKLSVRENLRLFARLEKVGDPDAVVERMLEQTGLAERAGDELGTLSGGNRQRVNIAVGLLADPPVLLLDEPSSSLDPRQRERLWEFVDELARTEGTAVIFTTHNVAEADRWADRVLVLADGEVLFDGTPDALRAAEHDEERTDFEGAFVRFLREQGH</sequence>
<gene>
    <name evidence="8" type="primary">lnrL_3</name>
    <name evidence="8" type="ORF">DSM104329_05743</name>
</gene>
<keyword evidence="9" id="KW-1185">Reference proteome</keyword>
<dbReference type="InterPro" id="IPR003593">
    <property type="entry name" value="AAA+_ATPase"/>
</dbReference>
<dbReference type="Pfam" id="PF00005">
    <property type="entry name" value="ABC_tran"/>
    <property type="match status" value="1"/>
</dbReference>
<reference evidence="8" key="1">
    <citation type="journal article" date="2022" name="Int. J. Syst. Evol. Microbiol.">
        <title>Pseudomonas aegrilactucae sp. nov. and Pseudomonas morbosilactucae sp. nov., pathogens causing bacterial rot of lettuce in Japan.</title>
        <authorList>
            <person name="Sawada H."/>
            <person name="Fujikawa T."/>
            <person name="Satou M."/>
        </authorList>
    </citation>
    <scope>NUCLEOTIDE SEQUENCE</scope>
    <source>
        <strain evidence="8">0166_1</strain>
    </source>
</reference>
<dbReference type="GO" id="GO:0046677">
    <property type="term" value="P:response to antibiotic"/>
    <property type="evidence" value="ECO:0007669"/>
    <property type="project" value="UniProtKB-KW"/>
</dbReference>
<evidence type="ECO:0000259" key="7">
    <source>
        <dbReference type="PROSITE" id="PS50893"/>
    </source>
</evidence>
<dbReference type="CDD" id="cd03230">
    <property type="entry name" value="ABC_DR_subfamily_A"/>
    <property type="match status" value="1"/>
</dbReference>
<keyword evidence="5 8" id="KW-0067">ATP-binding</keyword>
<keyword evidence="6" id="KW-0046">Antibiotic resistance</keyword>
<dbReference type="PROSITE" id="PS50893">
    <property type="entry name" value="ABC_TRANSPORTER_2"/>
    <property type="match status" value="1"/>
</dbReference>
<dbReference type="Proteomes" id="UP001162834">
    <property type="component" value="Chromosome"/>
</dbReference>
<evidence type="ECO:0000256" key="2">
    <source>
        <dbReference type="ARBA" id="ARBA00005417"/>
    </source>
</evidence>
<evidence type="ECO:0000256" key="5">
    <source>
        <dbReference type="ARBA" id="ARBA00022840"/>
    </source>
</evidence>
<organism evidence="8 9">
    <name type="scientific">Capillimicrobium parvum</name>
    <dbReference type="NCBI Taxonomy" id="2884022"/>
    <lineage>
        <taxon>Bacteria</taxon>
        <taxon>Bacillati</taxon>
        <taxon>Actinomycetota</taxon>
        <taxon>Thermoleophilia</taxon>
        <taxon>Solirubrobacterales</taxon>
        <taxon>Capillimicrobiaceae</taxon>
        <taxon>Capillimicrobium</taxon>
    </lineage>
</organism>
<dbReference type="AlphaFoldDB" id="A0A9E6Y8X3"/>
<evidence type="ECO:0000256" key="3">
    <source>
        <dbReference type="ARBA" id="ARBA00022448"/>
    </source>
</evidence>
<dbReference type="Gene3D" id="3.40.50.300">
    <property type="entry name" value="P-loop containing nucleotide triphosphate hydrolases"/>
    <property type="match status" value="1"/>
</dbReference>
<dbReference type="EMBL" id="CP087164">
    <property type="protein sequence ID" value="UGS39308.1"/>
    <property type="molecule type" value="Genomic_DNA"/>
</dbReference>
<dbReference type="PANTHER" id="PTHR42711">
    <property type="entry name" value="ABC TRANSPORTER ATP-BINDING PROTEIN"/>
    <property type="match status" value="1"/>
</dbReference>
<dbReference type="GO" id="GO:0005886">
    <property type="term" value="C:plasma membrane"/>
    <property type="evidence" value="ECO:0007669"/>
    <property type="project" value="UniProtKB-SubCell"/>
</dbReference>
<comment type="subcellular location">
    <subcellularLocation>
        <location evidence="1">Cell membrane</location>
        <topology evidence="1">Peripheral membrane protein</topology>
    </subcellularLocation>
</comment>
<evidence type="ECO:0000256" key="1">
    <source>
        <dbReference type="ARBA" id="ARBA00004202"/>
    </source>
</evidence>
<keyword evidence="8" id="KW-0378">Hydrolase</keyword>
<dbReference type="RefSeq" id="WP_259313313.1">
    <property type="nucleotide sequence ID" value="NZ_CP087164.1"/>
</dbReference>
<evidence type="ECO:0000256" key="4">
    <source>
        <dbReference type="ARBA" id="ARBA00022741"/>
    </source>
</evidence>
<protein>
    <submittedName>
        <fullName evidence="8">Linearmycin resistance ATP-binding protein LnrL</fullName>
        <ecNumber evidence="8">3.6.3.-</ecNumber>
    </submittedName>
</protein>
<keyword evidence="4" id="KW-0547">Nucleotide-binding</keyword>
<dbReference type="InterPro" id="IPR050763">
    <property type="entry name" value="ABC_transporter_ATP-binding"/>
</dbReference>
<dbReference type="PROSITE" id="PS00211">
    <property type="entry name" value="ABC_TRANSPORTER_1"/>
    <property type="match status" value="1"/>
</dbReference>
<evidence type="ECO:0000313" key="8">
    <source>
        <dbReference type="EMBL" id="UGS39308.1"/>
    </source>
</evidence>
<dbReference type="InterPro" id="IPR027417">
    <property type="entry name" value="P-loop_NTPase"/>
</dbReference>
<comment type="similarity">
    <text evidence="2">Belongs to the ABC transporter superfamily.</text>
</comment>
<dbReference type="SMART" id="SM00382">
    <property type="entry name" value="AAA"/>
    <property type="match status" value="1"/>
</dbReference>
<evidence type="ECO:0000313" key="9">
    <source>
        <dbReference type="Proteomes" id="UP001162834"/>
    </source>
</evidence>
<dbReference type="GO" id="GO:0016887">
    <property type="term" value="F:ATP hydrolysis activity"/>
    <property type="evidence" value="ECO:0007669"/>
    <property type="project" value="InterPro"/>
</dbReference>